<evidence type="ECO:0000313" key="3">
    <source>
        <dbReference type="EMBL" id="KAA8914192.1"/>
    </source>
</evidence>
<dbReference type="GO" id="GO:0004806">
    <property type="term" value="F:triacylglycerol lipase activity"/>
    <property type="evidence" value="ECO:0007669"/>
    <property type="project" value="InterPro"/>
</dbReference>
<sequence length="439" mass="48632">MKLHYCFLFFATLAVSRYIYPSEDDFYDEPHNLQDYRAGEVIRSREIDKNSSYHEDLESLDKRFQVLYRTTDSHGDPIASVTTLLIPTDARLDRLVSVQDHIDSASLNCSTSFKLDSGSSIASPVENMMKRGWPVALPDYFSVKAAFGANMLSGHAILDSIRALKSGNFSVARNATACLWGFDSASSATAFAAELQPSYAPELVLEGVVLGDLVVNITQSVIGWNGNVSSPLILPIILGLAKEFPVIQKKVIDQAKPESEYPIKGSERLCSDYLDEEFSSTDVLNGWKDGQQIFSDPEVSAVLNNLTCAQRRIRPPVILYACSKCNFNLHQMEQLDQAFHDYCNNGSSVEYVKVMDADFQIESAFRRSAVAESMKEEPFIWIEERFNNTSTKKQCTSTTTYLQSYNSPTATAASSTSNIAPTIAPKNALAIGAIALFIY</sequence>
<evidence type="ECO:0008006" key="5">
    <source>
        <dbReference type="Google" id="ProtNLM"/>
    </source>
</evidence>
<dbReference type="VEuPathDB" id="FungiDB:TRICI_002949"/>
<keyword evidence="1" id="KW-0378">Hydrolase</keyword>
<gene>
    <name evidence="3" type="ORF">TRICI_002949</name>
</gene>
<organism evidence="3 4">
    <name type="scientific">Trichomonascus ciferrii</name>
    <dbReference type="NCBI Taxonomy" id="44093"/>
    <lineage>
        <taxon>Eukaryota</taxon>
        <taxon>Fungi</taxon>
        <taxon>Dikarya</taxon>
        <taxon>Ascomycota</taxon>
        <taxon>Saccharomycotina</taxon>
        <taxon>Dipodascomycetes</taxon>
        <taxon>Dipodascales</taxon>
        <taxon>Trichomonascaceae</taxon>
        <taxon>Trichomonascus</taxon>
        <taxon>Trichomonascus ciferrii complex</taxon>
    </lineage>
</organism>
<accession>A0A642V4F1</accession>
<feature type="signal peptide" evidence="2">
    <location>
        <begin position="1"/>
        <end position="16"/>
    </location>
</feature>
<dbReference type="Proteomes" id="UP000761534">
    <property type="component" value="Unassembled WGS sequence"/>
</dbReference>
<keyword evidence="2" id="KW-0732">Signal</keyword>
<dbReference type="AlphaFoldDB" id="A0A642V4F1"/>
<proteinExistence type="predicted"/>
<evidence type="ECO:0000256" key="1">
    <source>
        <dbReference type="ARBA" id="ARBA00022801"/>
    </source>
</evidence>
<evidence type="ECO:0000313" key="4">
    <source>
        <dbReference type="Proteomes" id="UP000761534"/>
    </source>
</evidence>
<dbReference type="PANTHER" id="PTHR34853">
    <property type="match status" value="1"/>
</dbReference>
<dbReference type="Gene3D" id="3.40.50.1820">
    <property type="entry name" value="alpha/beta hydrolase"/>
    <property type="match status" value="1"/>
</dbReference>
<feature type="chain" id="PRO_5024968717" description="Triacylglycerol lipase" evidence="2">
    <location>
        <begin position="17"/>
        <end position="439"/>
    </location>
</feature>
<dbReference type="InterPro" id="IPR005152">
    <property type="entry name" value="Lipase_secreted"/>
</dbReference>
<comment type="caution">
    <text evidence="3">The sequence shown here is derived from an EMBL/GenBank/DDBJ whole genome shotgun (WGS) entry which is preliminary data.</text>
</comment>
<dbReference type="PANTHER" id="PTHR34853:SF5">
    <property type="entry name" value="LIP-DOMAIN-CONTAINING PROTEIN-RELATED"/>
    <property type="match status" value="1"/>
</dbReference>
<dbReference type="InterPro" id="IPR029058">
    <property type="entry name" value="AB_hydrolase_fold"/>
</dbReference>
<name>A0A642V4F1_9ASCO</name>
<dbReference type="GO" id="GO:0016042">
    <property type="term" value="P:lipid catabolic process"/>
    <property type="evidence" value="ECO:0007669"/>
    <property type="project" value="InterPro"/>
</dbReference>
<protein>
    <recommendedName>
        <fullName evidence="5">Triacylglycerol lipase</fullName>
    </recommendedName>
</protein>
<dbReference type="EMBL" id="SWFS01000205">
    <property type="protein sequence ID" value="KAA8914192.1"/>
    <property type="molecule type" value="Genomic_DNA"/>
</dbReference>
<evidence type="ECO:0000256" key="2">
    <source>
        <dbReference type="SAM" id="SignalP"/>
    </source>
</evidence>
<dbReference type="Pfam" id="PF03583">
    <property type="entry name" value="LIP"/>
    <property type="match status" value="1"/>
</dbReference>
<keyword evidence="4" id="KW-1185">Reference proteome</keyword>
<reference evidence="3" key="1">
    <citation type="journal article" date="2019" name="G3 (Bethesda)">
        <title>Genome Assemblies of Two Rare Opportunistic Yeast Pathogens: Diutina rugosa (syn. Candida rugosa) and Trichomonascus ciferrii (syn. Candida ciferrii).</title>
        <authorList>
            <person name="Mixao V."/>
            <person name="Saus E."/>
            <person name="Hansen A.P."/>
            <person name="Lass-Florl C."/>
            <person name="Gabaldon T."/>
        </authorList>
    </citation>
    <scope>NUCLEOTIDE SEQUENCE</scope>
    <source>
        <strain evidence="3">CBS 4856</strain>
    </source>
</reference>
<dbReference type="OrthoDB" id="2373480at2759"/>
<dbReference type="Gene3D" id="1.10.260.130">
    <property type="match status" value="1"/>
</dbReference>